<feature type="region of interest" description="Disordered" evidence="1">
    <location>
        <begin position="14"/>
        <end position="39"/>
    </location>
</feature>
<dbReference type="Proteomes" id="UP000769156">
    <property type="component" value="Unassembled WGS sequence"/>
</dbReference>
<reference evidence="3" key="2">
    <citation type="submission" date="2021-09" db="EMBL/GenBank/DDBJ databases">
        <authorList>
            <person name="Gilroy R."/>
        </authorList>
    </citation>
    <scope>NUCLEOTIDE SEQUENCE</scope>
    <source>
        <strain evidence="3">ChiSjej5B23-16112</strain>
    </source>
</reference>
<feature type="transmembrane region" description="Helical" evidence="2">
    <location>
        <begin position="74"/>
        <end position="92"/>
    </location>
</feature>
<evidence type="ECO:0000313" key="3">
    <source>
        <dbReference type="EMBL" id="HJF94657.1"/>
    </source>
</evidence>
<keyword evidence="2" id="KW-0472">Membrane</keyword>
<feature type="transmembrane region" description="Helical" evidence="2">
    <location>
        <begin position="113"/>
        <end position="131"/>
    </location>
</feature>
<dbReference type="AlphaFoldDB" id="A0A921I3K0"/>
<protein>
    <submittedName>
        <fullName evidence="3">DUF6142 family protein</fullName>
    </submittedName>
</protein>
<dbReference type="RefSeq" id="WP_076779028.1">
    <property type="nucleotide sequence ID" value="NZ_CALKQL010000013.1"/>
</dbReference>
<dbReference type="Pfam" id="PF19639">
    <property type="entry name" value="DUF6142"/>
    <property type="match status" value="1"/>
</dbReference>
<comment type="caution">
    <text evidence="3">The sequence shown here is derived from an EMBL/GenBank/DDBJ whole genome shotgun (WGS) entry which is preliminary data.</text>
</comment>
<evidence type="ECO:0000313" key="4">
    <source>
        <dbReference type="Proteomes" id="UP000769156"/>
    </source>
</evidence>
<gene>
    <name evidence="3" type="ORF">K8V82_07680</name>
</gene>
<accession>A0A921I3K0</accession>
<reference evidence="3" key="1">
    <citation type="journal article" date="2021" name="PeerJ">
        <title>Extensive microbial diversity within the chicken gut microbiome revealed by metagenomics and culture.</title>
        <authorList>
            <person name="Gilroy R."/>
            <person name="Ravi A."/>
            <person name="Getino M."/>
            <person name="Pursley I."/>
            <person name="Horton D.L."/>
            <person name="Alikhan N.F."/>
            <person name="Baker D."/>
            <person name="Gharbi K."/>
            <person name="Hall N."/>
            <person name="Watson M."/>
            <person name="Adriaenssens E.M."/>
            <person name="Foster-Nyarko E."/>
            <person name="Jarju S."/>
            <person name="Secka A."/>
            <person name="Antonio M."/>
            <person name="Oren A."/>
            <person name="Chaudhuri R.R."/>
            <person name="La Ragione R."/>
            <person name="Hildebrand F."/>
            <person name="Pallen M.J."/>
        </authorList>
    </citation>
    <scope>NUCLEOTIDE SEQUENCE</scope>
    <source>
        <strain evidence="3">ChiSjej5B23-16112</strain>
    </source>
</reference>
<evidence type="ECO:0000256" key="1">
    <source>
        <dbReference type="SAM" id="MobiDB-lite"/>
    </source>
</evidence>
<organism evidence="3 4">
    <name type="scientific">Lachnoclostridium phocaeense</name>
    <dbReference type="NCBI Taxonomy" id="1871021"/>
    <lineage>
        <taxon>Bacteria</taxon>
        <taxon>Bacillati</taxon>
        <taxon>Bacillota</taxon>
        <taxon>Clostridia</taxon>
        <taxon>Lachnospirales</taxon>
        <taxon>Lachnospiraceae</taxon>
    </lineage>
</organism>
<sequence length="132" mass="14787">MLLRRLREAIEEMAERRKKKKTEKEKMKRRSRKYGQAQLKHSRRGIKSTFLAVCCLFLLVLAFSASYITRGDVGLLIGVVGLSALALAVVGLKNAIQGFKEREKNYVTCKVGAALNGLFLLGLIAIFLRGLF</sequence>
<name>A0A921I3K0_9FIRM</name>
<evidence type="ECO:0000256" key="2">
    <source>
        <dbReference type="SAM" id="Phobius"/>
    </source>
</evidence>
<dbReference type="EMBL" id="DYVY01000125">
    <property type="protein sequence ID" value="HJF94657.1"/>
    <property type="molecule type" value="Genomic_DNA"/>
</dbReference>
<keyword evidence="2" id="KW-1133">Transmembrane helix</keyword>
<dbReference type="InterPro" id="IPR046140">
    <property type="entry name" value="DUF6142"/>
</dbReference>
<keyword evidence="2" id="KW-0812">Transmembrane</keyword>
<feature type="compositionally biased region" description="Basic residues" evidence="1">
    <location>
        <begin position="16"/>
        <end position="33"/>
    </location>
</feature>
<proteinExistence type="predicted"/>